<comment type="similarity">
    <text evidence="1">Belongs to the transglycosylase Slt family.</text>
</comment>
<dbReference type="PANTHER" id="PTHR37423:SF2">
    <property type="entry name" value="MEMBRANE-BOUND LYTIC MUREIN TRANSGLYCOSYLASE C"/>
    <property type="match status" value="1"/>
</dbReference>
<dbReference type="EMBL" id="CYXZ01000009">
    <property type="protein sequence ID" value="CUM98544.1"/>
    <property type="molecule type" value="Genomic_DNA"/>
</dbReference>
<evidence type="ECO:0000313" key="4">
    <source>
        <dbReference type="EMBL" id="CUM98544.1"/>
    </source>
</evidence>
<dbReference type="InterPro" id="IPR023346">
    <property type="entry name" value="Lysozyme-like_dom_sf"/>
</dbReference>
<reference evidence="4 5" key="1">
    <citation type="submission" date="2015-09" db="EMBL/GenBank/DDBJ databases">
        <authorList>
            <consortium name="Pathogen Informatics"/>
        </authorList>
    </citation>
    <scope>NUCLEOTIDE SEQUENCE [LARGE SCALE GENOMIC DNA]</scope>
    <source>
        <strain evidence="4 5">2789STDY5834960</strain>
    </source>
</reference>
<dbReference type="AlphaFoldDB" id="A0A173T710"/>
<feature type="compositionally biased region" description="Acidic residues" evidence="2">
    <location>
        <begin position="352"/>
        <end position="364"/>
    </location>
</feature>
<dbReference type="CDD" id="cd00254">
    <property type="entry name" value="LT-like"/>
    <property type="match status" value="1"/>
</dbReference>
<proteinExistence type="inferred from homology"/>
<feature type="compositionally biased region" description="Polar residues" evidence="2">
    <location>
        <begin position="271"/>
        <end position="295"/>
    </location>
</feature>
<sequence>MSITVLNYMDQALVDRIHSQAAKRAETAKQTTSDDFATVLADSTKAIENNQNTISTNTAVSDTSTVSTGQTAASSASSYTSNELDSIFEDAANTYGVSSIILKSIAKAESGFNPSAVSSAGAVGIMQLMPSTAAALGVSNSYDARENIMGGAKYISQLLSNYQGNISLALAAYNAGSANVDKYGGIPPFTETQNYVKKVLSYMEEFGSAVSNTVSSVSDQLSSIFSLTGTARDEANQMLADFFSSKNISKDALDILTAILKLKNMISGQTTSTDVSSALQNTDTTSSAVGSTSETPSDRTAVLTSINSDSETIEDITKDIPVRVIPSAETDTDEDTDTETNTDIDAAVSTDTNDDVSTDTDSES</sequence>
<evidence type="ECO:0000256" key="2">
    <source>
        <dbReference type="SAM" id="MobiDB-lite"/>
    </source>
</evidence>
<feature type="domain" description="Transglycosylase SLT" evidence="3">
    <location>
        <begin position="88"/>
        <end position="194"/>
    </location>
</feature>
<dbReference type="PANTHER" id="PTHR37423">
    <property type="entry name" value="SOLUBLE LYTIC MUREIN TRANSGLYCOSYLASE-RELATED"/>
    <property type="match status" value="1"/>
</dbReference>
<evidence type="ECO:0000313" key="5">
    <source>
        <dbReference type="Proteomes" id="UP000095350"/>
    </source>
</evidence>
<dbReference type="Proteomes" id="UP000095350">
    <property type="component" value="Unassembled WGS sequence"/>
</dbReference>
<name>A0A173T710_9FIRM</name>
<dbReference type="PROSITE" id="PS00922">
    <property type="entry name" value="TRANSGLYCOSYLASE"/>
    <property type="match status" value="1"/>
</dbReference>
<gene>
    <name evidence="4" type="primary">slt</name>
    <name evidence="4" type="ORF">ERS852572_01378</name>
</gene>
<organism evidence="4 5">
    <name type="scientific">Roseburia intestinalis</name>
    <dbReference type="NCBI Taxonomy" id="166486"/>
    <lineage>
        <taxon>Bacteria</taxon>
        <taxon>Bacillati</taxon>
        <taxon>Bacillota</taxon>
        <taxon>Clostridia</taxon>
        <taxon>Lachnospirales</taxon>
        <taxon>Lachnospiraceae</taxon>
        <taxon>Roseburia</taxon>
    </lineage>
</organism>
<dbReference type="RefSeq" id="WP_055193948.1">
    <property type="nucleotide sequence ID" value="NZ_CABIYH010000009.1"/>
</dbReference>
<dbReference type="PaxDb" id="166486-ERS852572_01378"/>
<dbReference type="Pfam" id="PF01464">
    <property type="entry name" value="SLT"/>
    <property type="match status" value="1"/>
</dbReference>
<feature type="region of interest" description="Disordered" evidence="2">
    <location>
        <begin position="271"/>
        <end position="364"/>
    </location>
</feature>
<dbReference type="GO" id="GO:0000270">
    <property type="term" value="P:peptidoglycan metabolic process"/>
    <property type="evidence" value="ECO:0007669"/>
    <property type="project" value="InterPro"/>
</dbReference>
<dbReference type="STRING" id="166486.ERS852572_01378"/>
<evidence type="ECO:0000256" key="1">
    <source>
        <dbReference type="ARBA" id="ARBA00007734"/>
    </source>
</evidence>
<dbReference type="InterPro" id="IPR000189">
    <property type="entry name" value="Transglyc_AS"/>
</dbReference>
<keyword evidence="4" id="KW-0456">Lyase</keyword>
<dbReference type="EC" id="4.2.2.-" evidence="4"/>
<dbReference type="SUPFAM" id="SSF53955">
    <property type="entry name" value="Lysozyme-like"/>
    <property type="match status" value="1"/>
</dbReference>
<dbReference type="InterPro" id="IPR008258">
    <property type="entry name" value="Transglycosylase_SLT_dom_1"/>
</dbReference>
<dbReference type="Gene3D" id="1.10.530.10">
    <property type="match status" value="1"/>
</dbReference>
<dbReference type="GO" id="GO:0016020">
    <property type="term" value="C:membrane"/>
    <property type="evidence" value="ECO:0007669"/>
    <property type="project" value="InterPro"/>
</dbReference>
<feature type="compositionally biased region" description="Acidic residues" evidence="2">
    <location>
        <begin position="330"/>
        <end position="342"/>
    </location>
</feature>
<dbReference type="GO" id="GO:0008933">
    <property type="term" value="F:peptidoglycan lytic transglycosylase activity"/>
    <property type="evidence" value="ECO:0007669"/>
    <property type="project" value="InterPro"/>
</dbReference>
<dbReference type="OrthoDB" id="9815002at2"/>
<evidence type="ECO:0000259" key="3">
    <source>
        <dbReference type="Pfam" id="PF01464"/>
    </source>
</evidence>
<protein>
    <submittedName>
        <fullName evidence="4">Soluble lytic murein transglycosylase</fullName>
        <ecNumber evidence="4">4.2.2.-</ecNumber>
    </submittedName>
</protein>
<accession>A0A173T710</accession>